<evidence type="ECO:0000256" key="6">
    <source>
        <dbReference type="ARBA" id="ARBA00023136"/>
    </source>
</evidence>
<evidence type="ECO:0000256" key="5">
    <source>
        <dbReference type="ARBA" id="ARBA00022989"/>
    </source>
</evidence>
<sequence length="183" mass="18450">MNLDSWSELGRVALAFVLTYLLGFERDLRGSPAGDRTFSLIGVGSAIIAVLAKDGNAPNALAGVITGVGFIGAGVVFRPNLTVGARWHIIDTVKGVTTAATIFAAAAAGAACGFGRLVLATGGTALVLLALEVRHIPLLKFADGRRWASRFANDEVVVADSGAGGASAGDAGAGDAGAEDRQT</sequence>
<dbReference type="PRINTS" id="PR01837">
    <property type="entry name" value="MGTCSAPBPROT"/>
</dbReference>
<evidence type="ECO:0000256" key="3">
    <source>
        <dbReference type="ARBA" id="ARBA00022475"/>
    </source>
</evidence>
<dbReference type="PANTHER" id="PTHR33778">
    <property type="entry name" value="PROTEIN MGTC"/>
    <property type="match status" value="1"/>
</dbReference>
<feature type="transmembrane region" description="Helical" evidence="8">
    <location>
        <begin position="6"/>
        <end position="24"/>
    </location>
</feature>
<gene>
    <name evidence="10" type="ORF">KGQ19_38380</name>
</gene>
<keyword evidence="3" id="KW-1003">Cell membrane</keyword>
<dbReference type="Proteomes" id="UP000730482">
    <property type="component" value="Unassembled WGS sequence"/>
</dbReference>
<keyword evidence="5 8" id="KW-1133">Transmembrane helix</keyword>
<feature type="compositionally biased region" description="Gly residues" evidence="7">
    <location>
        <begin position="162"/>
        <end position="175"/>
    </location>
</feature>
<feature type="domain" description="MgtC/SapB/SrpB/YhiD N-terminal" evidence="9">
    <location>
        <begin position="13"/>
        <end position="134"/>
    </location>
</feature>
<evidence type="ECO:0000256" key="4">
    <source>
        <dbReference type="ARBA" id="ARBA00022692"/>
    </source>
</evidence>
<evidence type="ECO:0000313" key="10">
    <source>
        <dbReference type="EMBL" id="MBS2552739.1"/>
    </source>
</evidence>
<proteinExistence type="inferred from homology"/>
<evidence type="ECO:0000256" key="7">
    <source>
        <dbReference type="SAM" id="MobiDB-lite"/>
    </source>
</evidence>
<dbReference type="RefSeq" id="WP_212018633.1">
    <property type="nucleotide sequence ID" value="NZ_JAAFYZ010000206.1"/>
</dbReference>
<dbReference type="InterPro" id="IPR049177">
    <property type="entry name" value="MgtC_SapB_SrpB_YhiD_N"/>
</dbReference>
<evidence type="ECO:0000256" key="2">
    <source>
        <dbReference type="ARBA" id="ARBA00009298"/>
    </source>
</evidence>
<dbReference type="InterPro" id="IPR003416">
    <property type="entry name" value="MgtC/SapB/SrpB/YhiD_fam"/>
</dbReference>
<protein>
    <submittedName>
        <fullName evidence="10">MgtC/SapB family protein</fullName>
    </submittedName>
</protein>
<organism evidence="10 11">
    <name type="scientific">Catenulispora pinistramenti</name>
    <dbReference type="NCBI Taxonomy" id="2705254"/>
    <lineage>
        <taxon>Bacteria</taxon>
        <taxon>Bacillati</taxon>
        <taxon>Actinomycetota</taxon>
        <taxon>Actinomycetes</taxon>
        <taxon>Catenulisporales</taxon>
        <taxon>Catenulisporaceae</taxon>
        <taxon>Catenulispora</taxon>
    </lineage>
</organism>
<keyword evidence="4 8" id="KW-0812">Transmembrane</keyword>
<dbReference type="Pfam" id="PF02308">
    <property type="entry name" value="MgtC"/>
    <property type="match status" value="1"/>
</dbReference>
<feature type="region of interest" description="Disordered" evidence="7">
    <location>
        <begin position="161"/>
        <end position="183"/>
    </location>
</feature>
<comment type="subcellular location">
    <subcellularLocation>
        <location evidence="1">Cell membrane</location>
        <topology evidence="1">Multi-pass membrane protein</topology>
    </subcellularLocation>
</comment>
<name>A0ABS5L3D5_9ACTN</name>
<evidence type="ECO:0000259" key="9">
    <source>
        <dbReference type="Pfam" id="PF02308"/>
    </source>
</evidence>
<evidence type="ECO:0000313" key="11">
    <source>
        <dbReference type="Proteomes" id="UP000730482"/>
    </source>
</evidence>
<dbReference type="EMBL" id="JAAFYZ010000206">
    <property type="protein sequence ID" value="MBS2552739.1"/>
    <property type="molecule type" value="Genomic_DNA"/>
</dbReference>
<reference evidence="10 11" key="1">
    <citation type="submission" date="2020-02" db="EMBL/GenBank/DDBJ databases">
        <title>Acidophilic actinobacteria isolated from forest soil.</title>
        <authorList>
            <person name="Golinska P."/>
        </authorList>
    </citation>
    <scope>NUCLEOTIDE SEQUENCE [LARGE SCALE GENOMIC DNA]</scope>
    <source>
        <strain evidence="10 11">NL8</strain>
    </source>
</reference>
<comment type="similarity">
    <text evidence="2">Belongs to the MgtC/SapB family.</text>
</comment>
<feature type="transmembrane region" description="Helical" evidence="8">
    <location>
        <begin position="36"/>
        <end position="52"/>
    </location>
</feature>
<feature type="transmembrane region" description="Helical" evidence="8">
    <location>
        <begin position="58"/>
        <end position="77"/>
    </location>
</feature>
<comment type="caution">
    <text evidence="10">The sequence shown here is derived from an EMBL/GenBank/DDBJ whole genome shotgun (WGS) entry which is preliminary data.</text>
</comment>
<keyword evidence="11" id="KW-1185">Reference proteome</keyword>
<keyword evidence="6 8" id="KW-0472">Membrane</keyword>
<accession>A0ABS5L3D5</accession>
<evidence type="ECO:0000256" key="8">
    <source>
        <dbReference type="SAM" id="Phobius"/>
    </source>
</evidence>
<feature type="transmembrane region" description="Helical" evidence="8">
    <location>
        <begin position="89"/>
        <end position="108"/>
    </location>
</feature>
<dbReference type="PANTHER" id="PTHR33778:SF1">
    <property type="entry name" value="MAGNESIUM TRANSPORTER YHID-RELATED"/>
    <property type="match status" value="1"/>
</dbReference>
<evidence type="ECO:0000256" key="1">
    <source>
        <dbReference type="ARBA" id="ARBA00004651"/>
    </source>
</evidence>